<reference evidence="3" key="1">
    <citation type="submission" date="2018-05" db="EMBL/GenBank/DDBJ databases">
        <authorList>
            <person name="Lanie J.A."/>
            <person name="Ng W.-L."/>
            <person name="Kazmierczak K.M."/>
            <person name="Andrzejewski T.M."/>
            <person name="Davidsen T.M."/>
            <person name="Wayne K.J."/>
            <person name="Tettelin H."/>
            <person name="Glass J.I."/>
            <person name="Rusch D."/>
            <person name="Podicherti R."/>
            <person name="Tsui H.-C.T."/>
            <person name="Winkler M.E."/>
        </authorList>
    </citation>
    <scope>NUCLEOTIDE SEQUENCE</scope>
</reference>
<feature type="transmembrane region" description="Helical" evidence="1">
    <location>
        <begin position="84"/>
        <end position="109"/>
    </location>
</feature>
<protein>
    <recommendedName>
        <fullName evidence="2">PEGA domain-containing protein</fullName>
    </recommendedName>
</protein>
<accession>A0A383BSH3</accession>
<dbReference type="Pfam" id="PF08308">
    <property type="entry name" value="PEGA"/>
    <property type="match status" value="1"/>
</dbReference>
<proteinExistence type="predicted"/>
<dbReference type="AlphaFoldDB" id="A0A383BSH3"/>
<keyword evidence="1" id="KW-1133">Transmembrane helix</keyword>
<evidence type="ECO:0000313" key="3">
    <source>
        <dbReference type="EMBL" id="SVE22763.1"/>
    </source>
</evidence>
<gene>
    <name evidence="3" type="ORF">METZ01_LOCUS475617</name>
</gene>
<evidence type="ECO:0000256" key="1">
    <source>
        <dbReference type="SAM" id="Phobius"/>
    </source>
</evidence>
<dbReference type="EMBL" id="UINC01202790">
    <property type="protein sequence ID" value="SVE22763.1"/>
    <property type="molecule type" value="Genomic_DNA"/>
</dbReference>
<name>A0A383BSH3_9ZZZZ</name>
<dbReference type="InterPro" id="IPR013229">
    <property type="entry name" value="PEGA"/>
</dbReference>
<evidence type="ECO:0000259" key="2">
    <source>
        <dbReference type="Pfam" id="PF08308"/>
    </source>
</evidence>
<keyword evidence="1" id="KW-0472">Membrane</keyword>
<keyword evidence="1" id="KW-0812">Transmembrane</keyword>
<organism evidence="3">
    <name type="scientific">marine metagenome</name>
    <dbReference type="NCBI Taxonomy" id="408172"/>
    <lineage>
        <taxon>unclassified sequences</taxon>
        <taxon>metagenomes</taxon>
        <taxon>ecological metagenomes</taxon>
    </lineage>
</organism>
<sequence length="123" mass="13671">MKKWLLLFILVTIMISLGLSQGFGYSMITIQTQPNGAELFLNGHSLGKSPATVRVQNGMLAPKNMVRAELVGYQTLIMPLDQRWIPGITCAGTCCGLLFLPGFAILLYAKEHHPFYTLYLQKP</sequence>
<feature type="domain" description="PEGA" evidence="2">
    <location>
        <begin position="27"/>
        <end position="75"/>
    </location>
</feature>